<dbReference type="Proteomes" id="UP001311915">
    <property type="component" value="Unassembled WGS sequence"/>
</dbReference>
<dbReference type="Pfam" id="PF00168">
    <property type="entry name" value="C2"/>
    <property type="match status" value="1"/>
</dbReference>
<dbReference type="PANTHER" id="PTHR32246">
    <property type="entry name" value="INGRESSION PROTEIN FIC1"/>
    <property type="match status" value="1"/>
</dbReference>
<dbReference type="EMBL" id="JAWPEI010000100">
    <property type="protein sequence ID" value="KAK4706338.1"/>
    <property type="molecule type" value="Genomic_DNA"/>
</dbReference>
<dbReference type="SMART" id="SM00239">
    <property type="entry name" value="C2"/>
    <property type="match status" value="1"/>
</dbReference>
<keyword evidence="1" id="KW-0812">Transmembrane</keyword>
<sequence>MEARYFYFTVHSARDLIDVGHFGEMKVYAKVSIAGMSKYTEVDLVNKTNPEWNTRFCFFVPEKDIIREDVDAVIELFCKRSFSDDKYVGELNLTLRPFYKGECNFSVCRNDSNRNENFGTLKFSHELGDKILLVPDSSSSSSKIFSGIIDILKFGLEVVKVRIGIGKIMTTWILLLCLIYMFLLSR</sequence>
<keyword evidence="4" id="KW-1185">Reference proteome</keyword>
<dbReference type="PROSITE" id="PS50004">
    <property type="entry name" value="C2"/>
    <property type="match status" value="1"/>
</dbReference>
<evidence type="ECO:0000313" key="4">
    <source>
        <dbReference type="Proteomes" id="UP001311915"/>
    </source>
</evidence>
<evidence type="ECO:0000313" key="3">
    <source>
        <dbReference type="EMBL" id="KAK4706338.1"/>
    </source>
</evidence>
<feature type="domain" description="C2" evidence="2">
    <location>
        <begin position="1"/>
        <end position="109"/>
    </location>
</feature>
<comment type="caution">
    <text evidence="3">The sequence shown here is derived from an EMBL/GenBank/DDBJ whole genome shotgun (WGS) entry which is preliminary data.</text>
</comment>
<organism evidence="3 4">
    <name type="scientific">Solanum pinnatisectum</name>
    <name type="common">tansyleaf nightshade</name>
    <dbReference type="NCBI Taxonomy" id="50273"/>
    <lineage>
        <taxon>Eukaryota</taxon>
        <taxon>Viridiplantae</taxon>
        <taxon>Streptophyta</taxon>
        <taxon>Embryophyta</taxon>
        <taxon>Tracheophyta</taxon>
        <taxon>Spermatophyta</taxon>
        <taxon>Magnoliopsida</taxon>
        <taxon>eudicotyledons</taxon>
        <taxon>Gunneridae</taxon>
        <taxon>Pentapetalae</taxon>
        <taxon>asterids</taxon>
        <taxon>lamiids</taxon>
        <taxon>Solanales</taxon>
        <taxon>Solanaceae</taxon>
        <taxon>Solanoideae</taxon>
        <taxon>Solaneae</taxon>
        <taxon>Solanum</taxon>
    </lineage>
</organism>
<dbReference type="InterPro" id="IPR000008">
    <property type="entry name" value="C2_dom"/>
</dbReference>
<dbReference type="Gene3D" id="2.60.40.150">
    <property type="entry name" value="C2 domain"/>
    <property type="match status" value="1"/>
</dbReference>
<feature type="transmembrane region" description="Helical" evidence="1">
    <location>
        <begin position="163"/>
        <end position="183"/>
    </location>
</feature>
<dbReference type="PANTHER" id="PTHR32246:SF96">
    <property type="entry name" value="PROTEIN SRC2 HOMOLOG"/>
    <property type="match status" value="1"/>
</dbReference>
<dbReference type="InterPro" id="IPR035892">
    <property type="entry name" value="C2_domain_sf"/>
</dbReference>
<keyword evidence="1" id="KW-0472">Membrane</keyword>
<proteinExistence type="predicted"/>
<evidence type="ECO:0000256" key="1">
    <source>
        <dbReference type="SAM" id="Phobius"/>
    </source>
</evidence>
<accession>A0AAV9JZG2</accession>
<keyword evidence="1" id="KW-1133">Transmembrane helix</keyword>
<name>A0AAV9JZG2_9SOLN</name>
<protein>
    <recommendedName>
        <fullName evidence="2">C2 domain-containing protein</fullName>
    </recommendedName>
</protein>
<evidence type="ECO:0000259" key="2">
    <source>
        <dbReference type="PROSITE" id="PS50004"/>
    </source>
</evidence>
<dbReference type="AlphaFoldDB" id="A0AAV9JZG2"/>
<dbReference type="SUPFAM" id="SSF49562">
    <property type="entry name" value="C2 domain (Calcium/lipid-binding domain, CaLB)"/>
    <property type="match status" value="1"/>
</dbReference>
<reference evidence="3 4" key="1">
    <citation type="submission" date="2023-10" db="EMBL/GenBank/DDBJ databases">
        <title>Genome-Wide Identification Analysis in wild type Solanum Pinnatisectum Reveals Some Genes Defensing Phytophthora Infestans.</title>
        <authorList>
            <person name="Sun C."/>
        </authorList>
    </citation>
    <scope>NUCLEOTIDE SEQUENCE [LARGE SCALE GENOMIC DNA]</scope>
    <source>
        <strain evidence="3">LQN</strain>
        <tissue evidence="3">Leaf</tissue>
    </source>
</reference>
<gene>
    <name evidence="3" type="ORF">R3W88_034100</name>
</gene>